<organism evidence="3 4">
    <name type="scientific">Flaviaesturariibacter amylovorans</name>
    <dbReference type="NCBI Taxonomy" id="1084520"/>
    <lineage>
        <taxon>Bacteria</taxon>
        <taxon>Pseudomonadati</taxon>
        <taxon>Bacteroidota</taxon>
        <taxon>Chitinophagia</taxon>
        <taxon>Chitinophagales</taxon>
        <taxon>Chitinophagaceae</taxon>
        <taxon>Flaviaestuariibacter</taxon>
    </lineage>
</organism>
<keyword evidence="2" id="KW-0812">Transmembrane</keyword>
<dbReference type="InterPro" id="IPR036927">
    <property type="entry name" value="Cyt_c_oxase-like_su1_sf"/>
</dbReference>
<reference evidence="4" key="1">
    <citation type="journal article" date="2019" name="Int. J. Syst. Evol. Microbiol.">
        <title>The Global Catalogue of Microorganisms (GCM) 10K type strain sequencing project: providing services to taxonomists for standard genome sequencing and annotation.</title>
        <authorList>
            <consortium name="The Broad Institute Genomics Platform"/>
            <consortium name="The Broad Institute Genome Sequencing Center for Infectious Disease"/>
            <person name="Wu L."/>
            <person name="Ma J."/>
        </authorList>
    </citation>
    <scope>NUCLEOTIDE SEQUENCE [LARGE SCALE GENOMIC DNA]</scope>
    <source>
        <strain evidence="4">JCM 17919</strain>
    </source>
</reference>
<feature type="transmembrane region" description="Helical" evidence="2">
    <location>
        <begin position="160"/>
        <end position="179"/>
    </location>
</feature>
<keyword evidence="2" id="KW-0472">Membrane</keyword>
<keyword evidence="4" id="KW-1185">Reference proteome</keyword>
<dbReference type="RefSeq" id="WP_345256446.1">
    <property type="nucleotide sequence ID" value="NZ_BAABGY010000008.1"/>
</dbReference>
<name>A0ABP8H5I7_9BACT</name>
<feature type="transmembrane region" description="Helical" evidence="2">
    <location>
        <begin position="230"/>
        <end position="248"/>
    </location>
</feature>
<feature type="transmembrane region" description="Helical" evidence="2">
    <location>
        <begin position="199"/>
        <end position="218"/>
    </location>
</feature>
<dbReference type="SUPFAM" id="SSF81442">
    <property type="entry name" value="Cytochrome c oxidase subunit I-like"/>
    <property type="match status" value="1"/>
</dbReference>
<feature type="transmembrane region" description="Helical" evidence="2">
    <location>
        <begin position="12"/>
        <end position="39"/>
    </location>
</feature>
<dbReference type="InterPro" id="IPR000883">
    <property type="entry name" value="Cyt_C_Oxase_1"/>
</dbReference>
<protein>
    <submittedName>
        <fullName evidence="3">Nitric-oxide reductase large subunit</fullName>
    </submittedName>
</protein>
<evidence type="ECO:0000256" key="2">
    <source>
        <dbReference type="SAM" id="Phobius"/>
    </source>
</evidence>
<gene>
    <name evidence="3" type="ORF">GCM10023184_28720</name>
</gene>
<keyword evidence="2" id="KW-1133">Transmembrane helix</keyword>
<sequence>MKPADTLKPPVPVRLVPAFFALSLSYLLLGLLFGTVGSLQYVLPDFLKEALSFQKTRPLHVYLVTSWIFTAAQGAVYYFLPRAAGRPLRWPAGAWLHWALQLLTSAIIVGCFFTGRFGGREYLEFPPALGGLIALSWVPFAVNFFATLRPRYRNAPVYHYSWTVGIVFFFITLSESYLWLVDHFFDNPVRDITVQWKALGSMVGSWNMLIYGCTMFVMSRIKGNEELARSRGAFFFFFLGFTNLLFNWGHHTYVVPAAPWVRNVSYIISMTELVLLAQLLWNFRRSLSEAQLSFRKLTCRLISLADGWVLLNLTVAIAISVPALNRYTHGTHITVAHAMGATIGINTMLLLASLTYVLQQEKPRALARYLGPLKRGVTLTNGALLVFWIALVGGGLVKIAGQLESQSFATIMQHCAPFFKLFAGSGLLILVGLTMVIFGLLGVLAAREGRPAATAPKAGVGRSRQPANAHAPQAASQAPAQV</sequence>
<feature type="compositionally biased region" description="Low complexity" evidence="1">
    <location>
        <begin position="465"/>
        <end position="482"/>
    </location>
</feature>
<dbReference type="Gene3D" id="1.20.210.10">
    <property type="entry name" value="Cytochrome c oxidase-like, subunit I domain"/>
    <property type="match status" value="1"/>
</dbReference>
<feature type="region of interest" description="Disordered" evidence="1">
    <location>
        <begin position="455"/>
        <end position="482"/>
    </location>
</feature>
<dbReference type="Pfam" id="PF00115">
    <property type="entry name" value="COX1"/>
    <property type="match status" value="1"/>
</dbReference>
<evidence type="ECO:0000313" key="3">
    <source>
        <dbReference type="EMBL" id="GAA4334551.1"/>
    </source>
</evidence>
<feature type="transmembrane region" description="Helical" evidence="2">
    <location>
        <begin position="301"/>
        <end position="324"/>
    </location>
</feature>
<feature type="transmembrane region" description="Helical" evidence="2">
    <location>
        <begin position="421"/>
        <end position="446"/>
    </location>
</feature>
<accession>A0ABP8H5I7</accession>
<feature type="transmembrane region" description="Helical" evidence="2">
    <location>
        <begin position="127"/>
        <end position="148"/>
    </location>
</feature>
<feature type="transmembrane region" description="Helical" evidence="2">
    <location>
        <begin position="59"/>
        <end position="80"/>
    </location>
</feature>
<dbReference type="EMBL" id="BAABGY010000008">
    <property type="protein sequence ID" value="GAA4334551.1"/>
    <property type="molecule type" value="Genomic_DNA"/>
</dbReference>
<comment type="caution">
    <text evidence="3">The sequence shown here is derived from an EMBL/GenBank/DDBJ whole genome shotgun (WGS) entry which is preliminary data.</text>
</comment>
<evidence type="ECO:0000256" key="1">
    <source>
        <dbReference type="SAM" id="MobiDB-lite"/>
    </source>
</evidence>
<feature type="transmembrane region" description="Helical" evidence="2">
    <location>
        <begin position="260"/>
        <end position="281"/>
    </location>
</feature>
<feature type="transmembrane region" description="Helical" evidence="2">
    <location>
        <begin position="336"/>
        <end position="358"/>
    </location>
</feature>
<feature type="transmembrane region" description="Helical" evidence="2">
    <location>
        <begin position="379"/>
        <end position="401"/>
    </location>
</feature>
<feature type="transmembrane region" description="Helical" evidence="2">
    <location>
        <begin position="92"/>
        <end position="115"/>
    </location>
</feature>
<evidence type="ECO:0000313" key="4">
    <source>
        <dbReference type="Proteomes" id="UP001501725"/>
    </source>
</evidence>
<proteinExistence type="predicted"/>
<dbReference type="Proteomes" id="UP001501725">
    <property type="component" value="Unassembled WGS sequence"/>
</dbReference>